<dbReference type="Gene3D" id="1.20.1070.10">
    <property type="entry name" value="Rhodopsin 7-helix transmembrane proteins"/>
    <property type="match status" value="1"/>
</dbReference>
<dbReference type="SUPFAM" id="SSF81321">
    <property type="entry name" value="Family A G protein-coupled receptor-like"/>
    <property type="match status" value="1"/>
</dbReference>
<dbReference type="GO" id="GO:0016020">
    <property type="term" value="C:membrane"/>
    <property type="evidence" value="ECO:0007669"/>
    <property type="project" value="UniProtKB-SubCell"/>
</dbReference>
<evidence type="ECO:0000256" key="1">
    <source>
        <dbReference type="ARBA" id="ARBA00004141"/>
    </source>
</evidence>
<evidence type="ECO:0000313" key="8">
    <source>
        <dbReference type="Proteomes" id="UP000053660"/>
    </source>
</evidence>
<feature type="transmembrane region" description="Helical" evidence="6">
    <location>
        <begin position="273"/>
        <end position="294"/>
    </location>
</feature>
<feature type="transmembrane region" description="Helical" evidence="6">
    <location>
        <begin position="189"/>
        <end position="210"/>
    </location>
</feature>
<feature type="transmembrane region" description="Helical" evidence="6">
    <location>
        <begin position="93"/>
        <end position="115"/>
    </location>
</feature>
<dbReference type="Pfam" id="PF10317">
    <property type="entry name" value="7TM_GPCR_Srd"/>
    <property type="match status" value="1"/>
</dbReference>
<dbReference type="AlphaFoldDB" id="A0A0B1TEJ5"/>
<comment type="subcellular location">
    <subcellularLocation>
        <location evidence="1">Membrane</location>
        <topology evidence="1">Multi-pass membrane protein</topology>
    </subcellularLocation>
</comment>
<comment type="similarity">
    <text evidence="2">Belongs to the nematode receptor-like protein srd family.</text>
</comment>
<organism evidence="7 8">
    <name type="scientific">Oesophagostomum dentatum</name>
    <name type="common">Nodular worm</name>
    <dbReference type="NCBI Taxonomy" id="61180"/>
    <lineage>
        <taxon>Eukaryota</taxon>
        <taxon>Metazoa</taxon>
        <taxon>Ecdysozoa</taxon>
        <taxon>Nematoda</taxon>
        <taxon>Chromadorea</taxon>
        <taxon>Rhabditida</taxon>
        <taxon>Rhabditina</taxon>
        <taxon>Rhabditomorpha</taxon>
        <taxon>Strongyloidea</taxon>
        <taxon>Strongylidae</taxon>
        <taxon>Oesophagostomum</taxon>
    </lineage>
</organism>
<feature type="transmembrane region" description="Helical" evidence="6">
    <location>
        <begin position="135"/>
        <end position="156"/>
    </location>
</feature>
<feature type="transmembrane region" description="Helical" evidence="6">
    <location>
        <begin position="235"/>
        <end position="261"/>
    </location>
</feature>
<keyword evidence="4 6" id="KW-1133">Transmembrane helix</keyword>
<reference evidence="7 8" key="1">
    <citation type="submission" date="2014-03" db="EMBL/GenBank/DDBJ databases">
        <title>Draft genome of the hookworm Oesophagostomum dentatum.</title>
        <authorList>
            <person name="Mitreva M."/>
        </authorList>
    </citation>
    <scope>NUCLEOTIDE SEQUENCE [LARGE SCALE GENOMIC DNA]</scope>
    <source>
        <strain evidence="7 8">OD-Hann</strain>
    </source>
</reference>
<dbReference type="OrthoDB" id="5865968at2759"/>
<protein>
    <submittedName>
        <fullName evidence="7">7TM chemoreceptor</fullName>
    </submittedName>
</protein>
<dbReference type="PANTHER" id="PTHR22945">
    <property type="entry name" value="SERPENTINE RECEPTOR, CLASS D DELTA"/>
    <property type="match status" value="1"/>
</dbReference>
<feature type="transmembrane region" description="Helical" evidence="6">
    <location>
        <begin position="12"/>
        <end position="32"/>
    </location>
</feature>
<dbReference type="InterPro" id="IPR019421">
    <property type="entry name" value="7TM_GPCR_serpentine_rcpt_Srd"/>
</dbReference>
<feature type="transmembrane region" description="Helical" evidence="6">
    <location>
        <begin position="44"/>
        <end position="65"/>
    </location>
</feature>
<keyword evidence="5 6" id="KW-0472">Membrane</keyword>
<name>A0A0B1TEJ5_OESDE</name>
<accession>A0A0B1TEJ5</accession>
<dbReference type="Proteomes" id="UP000053660">
    <property type="component" value="Unassembled WGS sequence"/>
</dbReference>
<keyword evidence="3 6" id="KW-0812">Transmembrane</keyword>
<dbReference type="InterPro" id="IPR050920">
    <property type="entry name" value="Nematode_rcpt-like_delta"/>
</dbReference>
<evidence type="ECO:0000256" key="4">
    <source>
        <dbReference type="ARBA" id="ARBA00022989"/>
    </source>
</evidence>
<keyword evidence="7" id="KW-0675">Receptor</keyword>
<keyword evidence="8" id="KW-1185">Reference proteome</keyword>
<proteinExistence type="inferred from homology"/>
<evidence type="ECO:0000256" key="6">
    <source>
        <dbReference type="SAM" id="Phobius"/>
    </source>
</evidence>
<evidence type="ECO:0000256" key="2">
    <source>
        <dbReference type="ARBA" id="ARBA00009166"/>
    </source>
</evidence>
<dbReference type="EMBL" id="KN550593">
    <property type="protein sequence ID" value="KHJ93810.1"/>
    <property type="molecule type" value="Genomic_DNA"/>
</dbReference>
<evidence type="ECO:0000256" key="3">
    <source>
        <dbReference type="ARBA" id="ARBA00022692"/>
    </source>
</evidence>
<sequence>MNDYDLTTLIISYYYLVFMIVAVSANSLLMFLIKCRSPHIANGFKIILINTAANEVLLAVMQSALQVRLLPSGTVLALLPAGPLRHLGPTVCFIAYNVINALNLNIGISVFHSTYFRYRVIKDNELSSEQVQRNLLVSFMLPIFVAAITCTSPFHFDTVMEVAIQEHPEYSLREYGPFGGFSSTTNPLFVLKSMILFIASVALPATIFHYRRLIVKALSSPGAALTEKTRENSRILLQGLTAQALIPLLCIVPIVLLYFISQFNGNGFAAGEFLMPIFTTLHCAIGPLFTIYFITPYREWVINLINHPVQRFRLMVSSLIQPRTQNTFVNVVSKV</sequence>
<dbReference type="PANTHER" id="PTHR22945:SF40">
    <property type="entry name" value="SERPENTINE RECEPTOR, CLASS D (DELTA)-RELATED"/>
    <property type="match status" value="1"/>
</dbReference>
<evidence type="ECO:0000313" key="7">
    <source>
        <dbReference type="EMBL" id="KHJ93810.1"/>
    </source>
</evidence>
<gene>
    <name evidence="7" type="ORF">OESDEN_06275</name>
</gene>
<evidence type="ECO:0000256" key="5">
    <source>
        <dbReference type="ARBA" id="ARBA00023136"/>
    </source>
</evidence>